<feature type="transmembrane region" description="Helical" evidence="2">
    <location>
        <begin position="41"/>
        <end position="60"/>
    </location>
</feature>
<evidence type="ECO:0000256" key="2">
    <source>
        <dbReference type="SAM" id="Phobius"/>
    </source>
</evidence>
<keyword evidence="2" id="KW-0472">Membrane</keyword>
<evidence type="ECO:0000256" key="1">
    <source>
        <dbReference type="SAM" id="MobiDB-lite"/>
    </source>
</evidence>
<name>A0ABT8RG38_9BACT</name>
<keyword evidence="2" id="KW-0812">Transmembrane</keyword>
<accession>A0ABT8RG38</accession>
<comment type="caution">
    <text evidence="3">The sequence shown here is derived from an EMBL/GenBank/DDBJ whole genome shotgun (WGS) entry which is preliminary data.</text>
</comment>
<feature type="region of interest" description="Disordered" evidence="1">
    <location>
        <begin position="68"/>
        <end position="91"/>
    </location>
</feature>
<dbReference type="EMBL" id="JAUKPO010000028">
    <property type="protein sequence ID" value="MDO1450309.1"/>
    <property type="molecule type" value="Genomic_DNA"/>
</dbReference>
<protein>
    <submittedName>
        <fullName evidence="3">Uncharacterized protein</fullName>
    </submittedName>
</protein>
<keyword evidence="2" id="KW-1133">Transmembrane helix</keyword>
<evidence type="ECO:0000313" key="3">
    <source>
        <dbReference type="EMBL" id="MDO1450309.1"/>
    </source>
</evidence>
<proteinExistence type="predicted"/>
<feature type="transmembrane region" description="Helical" evidence="2">
    <location>
        <begin position="12"/>
        <end position="35"/>
    </location>
</feature>
<gene>
    <name evidence="3" type="ORF">Q0590_28780</name>
</gene>
<reference evidence="3" key="1">
    <citation type="submission" date="2023-07" db="EMBL/GenBank/DDBJ databases">
        <title>The genome sequence of Rhodocytophaga aerolata KACC 12507.</title>
        <authorList>
            <person name="Zhang X."/>
        </authorList>
    </citation>
    <scope>NUCLEOTIDE SEQUENCE</scope>
    <source>
        <strain evidence="3">KACC 12507</strain>
    </source>
</reference>
<keyword evidence="4" id="KW-1185">Reference proteome</keyword>
<dbReference type="RefSeq" id="WP_302041110.1">
    <property type="nucleotide sequence ID" value="NZ_JAUKPO010000028.1"/>
</dbReference>
<feature type="compositionally biased region" description="Polar residues" evidence="1">
    <location>
        <begin position="74"/>
        <end position="91"/>
    </location>
</feature>
<organism evidence="3 4">
    <name type="scientific">Rhodocytophaga aerolata</name>
    <dbReference type="NCBI Taxonomy" id="455078"/>
    <lineage>
        <taxon>Bacteria</taxon>
        <taxon>Pseudomonadati</taxon>
        <taxon>Bacteroidota</taxon>
        <taxon>Cytophagia</taxon>
        <taxon>Cytophagales</taxon>
        <taxon>Rhodocytophagaceae</taxon>
        <taxon>Rhodocytophaga</taxon>
    </lineage>
</organism>
<sequence length="91" mass="9841">MDSPILHNIAGFIFIFSAVLLTAGIIRPMIVLWWTNHKTRVKVLTVYGSLALITGIIYFATINPEGDGRKDVATPNSATQQDGVQGGDANQ</sequence>
<evidence type="ECO:0000313" key="4">
    <source>
        <dbReference type="Proteomes" id="UP001168528"/>
    </source>
</evidence>
<dbReference type="Proteomes" id="UP001168528">
    <property type="component" value="Unassembled WGS sequence"/>
</dbReference>